<feature type="domain" description="PABS" evidence="8">
    <location>
        <begin position="501"/>
        <end position="658"/>
    </location>
</feature>
<dbReference type="SUPFAM" id="SSF82199">
    <property type="entry name" value="SET domain"/>
    <property type="match status" value="1"/>
</dbReference>
<dbReference type="GO" id="GO:0010487">
    <property type="term" value="F:thermospermine synthase activity"/>
    <property type="evidence" value="ECO:0007669"/>
    <property type="project" value="TreeGrafter"/>
</dbReference>
<dbReference type="PROSITE" id="PS50280">
    <property type="entry name" value="SET"/>
    <property type="match status" value="1"/>
</dbReference>
<evidence type="ECO:0000313" key="9">
    <source>
        <dbReference type="EMBL" id="CAB9524624.1"/>
    </source>
</evidence>
<keyword evidence="2 4" id="KW-0808">Transferase</keyword>
<dbReference type="PANTHER" id="PTHR43317:SF1">
    <property type="entry name" value="THERMOSPERMINE SYNTHASE ACAULIS5"/>
    <property type="match status" value="1"/>
</dbReference>
<dbReference type="InterPro" id="IPR046341">
    <property type="entry name" value="SET_dom_sf"/>
</dbReference>
<dbReference type="InterPro" id="IPR001214">
    <property type="entry name" value="SET_dom"/>
</dbReference>
<evidence type="ECO:0000256" key="5">
    <source>
        <dbReference type="SAM" id="MobiDB-lite"/>
    </source>
</evidence>
<dbReference type="SUPFAM" id="SSF53335">
    <property type="entry name" value="S-adenosyl-L-methionine-dependent methyltransferases"/>
    <property type="match status" value="1"/>
</dbReference>
<keyword evidence="10" id="KW-1185">Reference proteome</keyword>
<evidence type="ECO:0000256" key="1">
    <source>
        <dbReference type="ARBA" id="ARBA00007867"/>
    </source>
</evidence>
<dbReference type="CDD" id="cd10527">
    <property type="entry name" value="SET_LSMT"/>
    <property type="match status" value="1"/>
</dbReference>
<gene>
    <name evidence="9" type="ORF">SEMRO_1560_G282520.1</name>
</gene>
<protein>
    <submittedName>
        <fullName evidence="9">Polyamine aminopropyltransferase</fullName>
    </submittedName>
</protein>
<accession>A0A9N8ET70</accession>
<dbReference type="Gene3D" id="3.90.1410.10">
    <property type="entry name" value="set domain protein methyltransferase, domain 1"/>
    <property type="match status" value="1"/>
</dbReference>
<feature type="domain" description="SET" evidence="7">
    <location>
        <begin position="45"/>
        <end position="320"/>
    </location>
</feature>
<feature type="signal peptide" evidence="6">
    <location>
        <begin position="1"/>
        <end position="21"/>
    </location>
</feature>
<keyword evidence="6" id="KW-0732">Signal</keyword>
<keyword evidence="3 4" id="KW-0620">Polyamine biosynthesis</keyword>
<dbReference type="Pfam" id="PF01564">
    <property type="entry name" value="Spermine_synth"/>
    <property type="match status" value="1"/>
</dbReference>
<dbReference type="GO" id="GO:0006596">
    <property type="term" value="P:polyamine biosynthetic process"/>
    <property type="evidence" value="ECO:0007669"/>
    <property type="project" value="UniProtKB-UniRule"/>
</dbReference>
<sequence>MTVSWFLASLLLFASVAFSHAAAKSANHGKALTDWLNGHNGQLHKNLKLVQTGGKDSPFYGMFATAKIQKDQVLLEIPGKLVVRPDADRPLALGDRVTVWFGPPHQEWFTGTIESMQSNLLQVQFDDGDYETVDIHTARWEREEDLDCATVRRVLDENKLGDSSIVAPYIAYLNSQPRGQVPSAWTDAGVDLFQEVLGLSHGPKKMDPYTHRDVSSRTLLPPEVDESAYASQEFLDRCGHLLQDDDNEEDALNYYYLLNQRGWDELMIPVFDMMSHGNGRLLNTHHDSVRNAQGDGVADVIKVYASRDIAKGEEITTTYNFCANCENRFMGYGTPELLRDYGFVEGFPQRWFFHKQEIGFELDQLEGEDFRLTWLLPRPHPKALEWLQGQLGRLQDLPKTYLQNKAVFDRYDALDENNGPMPPHEFETLQRYQQALIVAISECLKAAGVDVDKGCTDTTTTTDGASQTCGLSASAKTYGNLDFHHPNEEYWNDDRPMACAEGPNGENHPYHTNAYKTLQIIKSPYQEIEFFQNTDRNDDTCFQLDRVTQICTSYRPDYHEMCVHNTARYLEDPLKRVVFVGGGDSMLLHDIIKYPTLEKVVGLEIDQHVTRASFEHFGSEPHWDNPKVEWWFGDASKSLLMLPQDYFGSFDLVLVDLSETAASLSVTDHLNVMEALSLLLQPKGILMKNEYNYFPEQKHVFRDTLHIHWYDVTYVCSQSLVMGSNGIDFMRGKYTPNDQIDHLYKRLLDDPKMQYGYLHDYQKNYTNPVPYCTKEVKDEEVQESSPGILMIIEAEDTKVDLQALDTTVKGLVEKAMTDSGFTVTKSFKPTDTILVTILGEGYVVTRVYPEEDYVGFDFQLWSSFEKQEVGKRALIEAMGSDFEGRSSSSYRVATGGMFGIGTWKEDEKNRGPKLPSCDEVEEKEPPKEYDQMDSIDAVKVAVQESIGVITDVPEDLVVAVLCGRDSTCHAAETLKDVERVSQIVTLTACPGTQDYEFMPDGARRMADCEIELWNTLKDTIPSTDDKIRAVVVDPTATESLAKIMIRLMLSPVNEEIFFAENMTVTAPLVDHSEGWRRSFVDRFRTHIYPDDPSHRAEVHFNSTTSSFMVAMFNNGDFNFGERLVEFINKTEARTQLIGEIENVRGNTYDGFIVTDPHLVPDNFTDADFDQESQLEHWQAQKPLGFQVIFQFEITQERAKTMHLDSTQALFHSGLQKTIVKQNYKIQYESFSEIGYGFLINAVWTGGTAMLLFDGRGHMDVNIFSYKEDFRGIYAFDKTFTECTTYTKHCNPGITRTLRDSQPRGKGRVVSFMADLGGFDESGIPVKIPLWAPEDKQAPYSPPSPDSNGKTALPCAGGAKCAAA</sequence>
<dbReference type="Proteomes" id="UP001153069">
    <property type="component" value="Unassembled WGS sequence"/>
</dbReference>
<evidence type="ECO:0000259" key="8">
    <source>
        <dbReference type="PROSITE" id="PS51006"/>
    </source>
</evidence>
<dbReference type="PANTHER" id="PTHR43317">
    <property type="entry name" value="THERMOSPERMINE SYNTHASE ACAULIS5"/>
    <property type="match status" value="1"/>
</dbReference>
<feature type="region of interest" description="Disordered" evidence="5">
    <location>
        <begin position="1334"/>
        <end position="1363"/>
    </location>
</feature>
<dbReference type="InterPro" id="IPR029063">
    <property type="entry name" value="SAM-dependent_MTases_sf"/>
</dbReference>
<dbReference type="EMBL" id="CAICTM010001558">
    <property type="protein sequence ID" value="CAB9524624.1"/>
    <property type="molecule type" value="Genomic_DNA"/>
</dbReference>
<evidence type="ECO:0000256" key="6">
    <source>
        <dbReference type="SAM" id="SignalP"/>
    </source>
</evidence>
<dbReference type="InterPro" id="IPR030374">
    <property type="entry name" value="PABS"/>
</dbReference>
<evidence type="ECO:0000256" key="2">
    <source>
        <dbReference type="ARBA" id="ARBA00022679"/>
    </source>
</evidence>
<reference evidence="9" key="1">
    <citation type="submission" date="2020-06" db="EMBL/GenBank/DDBJ databases">
        <authorList>
            <consortium name="Plant Systems Biology data submission"/>
        </authorList>
    </citation>
    <scope>NUCLEOTIDE SEQUENCE</scope>
    <source>
        <strain evidence="9">D6</strain>
    </source>
</reference>
<dbReference type="OrthoDB" id="39740at2759"/>
<comment type="similarity">
    <text evidence="1">Belongs to the spermidine/spermine synthase family.</text>
</comment>
<comment type="caution">
    <text evidence="9">The sequence shown here is derived from an EMBL/GenBank/DDBJ whole genome shotgun (WGS) entry which is preliminary data.</text>
</comment>
<proteinExistence type="inferred from homology"/>
<evidence type="ECO:0000256" key="4">
    <source>
        <dbReference type="PROSITE-ProRule" id="PRU00354"/>
    </source>
</evidence>
<feature type="active site" description="Proton acceptor" evidence="4">
    <location>
        <position position="656"/>
    </location>
</feature>
<evidence type="ECO:0000259" key="7">
    <source>
        <dbReference type="PROSITE" id="PS50280"/>
    </source>
</evidence>
<feature type="region of interest" description="Disordered" evidence="5">
    <location>
        <begin position="904"/>
        <end position="928"/>
    </location>
</feature>
<name>A0A9N8ET70_9STRA</name>
<feature type="chain" id="PRO_5040140692" evidence="6">
    <location>
        <begin position="22"/>
        <end position="1363"/>
    </location>
</feature>
<evidence type="ECO:0000313" key="10">
    <source>
        <dbReference type="Proteomes" id="UP001153069"/>
    </source>
</evidence>
<organism evidence="9 10">
    <name type="scientific">Seminavis robusta</name>
    <dbReference type="NCBI Taxonomy" id="568900"/>
    <lineage>
        <taxon>Eukaryota</taxon>
        <taxon>Sar</taxon>
        <taxon>Stramenopiles</taxon>
        <taxon>Ochrophyta</taxon>
        <taxon>Bacillariophyta</taxon>
        <taxon>Bacillariophyceae</taxon>
        <taxon>Bacillariophycidae</taxon>
        <taxon>Naviculales</taxon>
        <taxon>Naviculaceae</taxon>
        <taxon>Seminavis</taxon>
    </lineage>
</organism>
<evidence type="ECO:0000256" key="3">
    <source>
        <dbReference type="ARBA" id="ARBA00023115"/>
    </source>
</evidence>
<dbReference type="PROSITE" id="PS51006">
    <property type="entry name" value="PABS_2"/>
    <property type="match status" value="1"/>
</dbReference>
<dbReference type="Pfam" id="PF00856">
    <property type="entry name" value="SET"/>
    <property type="match status" value="1"/>
</dbReference>
<dbReference type="Gene3D" id="3.40.50.150">
    <property type="entry name" value="Vaccinia Virus protein VP39"/>
    <property type="match status" value="1"/>
</dbReference>